<dbReference type="Proteomes" id="UP000221165">
    <property type="component" value="Unassembled WGS sequence"/>
</dbReference>
<organism evidence="2 3">
    <name type="scientific">Cystoisospora suis</name>
    <dbReference type="NCBI Taxonomy" id="483139"/>
    <lineage>
        <taxon>Eukaryota</taxon>
        <taxon>Sar</taxon>
        <taxon>Alveolata</taxon>
        <taxon>Apicomplexa</taxon>
        <taxon>Conoidasida</taxon>
        <taxon>Coccidia</taxon>
        <taxon>Eucoccidiorida</taxon>
        <taxon>Eimeriorina</taxon>
        <taxon>Sarcocystidae</taxon>
        <taxon>Cystoisospora</taxon>
    </lineage>
</organism>
<protein>
    <submittedName>
        <fullName evidence="2">Uncharacterized protein</fullName>
    </submittedName>
</protein>
<comment type="caution">
    <text evidence="2">The sequence shown here is derived from an EMBL/GenBank/DDBJ whole genome shotgun (WGS) entry which is preliminary data.</text>
</comment>
<evidence type="ECO:0000256" key="1">
    <source>
        <dbReference type="SAM" id="MobiDB-lite"/>
    </source>
</evidence>
<gene>
    <name evidence="2" type="ORF">CSUI_007180</name>
</gene>
<dbReference type="OrthoDB" id="10343231at2759"/>
<dbReference type="RefSeq" id="XP_067920691.1">
    <property type="nucleotide sequence ID" value="XM_068067330.1"/>
</dbReference>
<dbReference type="EMBL" id="MIGC01003725">
    <property type="protein sequence ID" value="PHJ18989.1"/>
    <property type="molecule type" value="Genomic_DNA"/>
</dbReference>
<reference evidence="2 3" key="1">
    <citation type="journal article" date="2017" name="Int. J. Parasitol.">
        <title>The genome of the protozoan parasite Cystoisospora suis and a reverse vaccinology approach to identify vaccine candidates.</title>
        <authorList>
            <person name="Palmieri N."/>
            <person name="Shrestha A."/>
            <person name="Ruttkowski B."/>
            <person name="Beck T."/>
            <person name="Vogl C."/>
            <person name="Tomley F."/>
            <person name="Blake D.P."/>
            <person name="Joachim A."/>
        </authorList>
    </citation>
    <scope>NUCLEOTIDE SEQUENCE [LARGE SCALE GENOMIC DNA]</scope>
    <source>
        <strain evidence="2 3">Wien I</strain>
    </source>
</reference>
<feature type="region of interest" description="Disordered" evidence="1">
    <location>
        <begin position="289"/>
        <end position="435"/>
    </location>
</feature>
<feature type="compositionally biased region" description="Basic residues" evidence="1">
    <location>
        <begin position="378"/>
        <end position="387"/>
    </location>
</feature>
<accession>A0A2C6KPD4</accession>
<evidence type="ECO:0000313" key="2">
    <source>
        <dbReference type="EMBL" id="PHJ18989.1"/>
    </source>
</evidence>
<sequence>MRIPKLRDTILFPLPPSLSSSSSFLSSFFSSYAAPFSTISSVSSSSSSCFSIFPFILSSSFSSLFASLPHKISLRKTFIESRRRAKAPRFSPPATLSLPFSLSQDFSSYPPLLHLQKPSSFSSSTSFLPSLYFSLSSSSSYPLPRCLRSFSTSPSSLLSSGAERSEKEESAVVDREECKKREEKKSKRGDGKGDKKKVHKKVAIETRQYEETEGEGRDKETVERCSPQREEEEEEIEGDMKRRKTFLLVKRVKALEKQLASIQRYVKENEVHMKEYVLDKMLDLEDELRALEHRHHPHPGVHTPQSSSSSSPSFATSSPSEKANEKREEEEEEENILFSVNSPSSSPPSSLSSSSSSSQTVLHATPEYFCSSSSPSSPKKKSSKRRKEKEEEEEEERLVIDPITGTIACAVNATTSSSPSSSSSPASFSRRDERS</sequence>
<feature type="compositionally biased region" description="Basic and acidic residues" evidence="1">
    <location>
        <begin position="163"/>
        <end position="193"/>
    </location>
</feature>
<evidence type="ECO:0000313" key="3">
    <source>
        <dbReference type="Proteomes" id="UP000221165"/>
    </source>
</evidence>
<feature type="compositionally biased region" description="Low complexity" evidence="1">
    <location>
        <begin position="342"/>
        <end position="358"/>
    </location>
</feature>
<feature type="compositionally biased region" description="Low complexity" evidence="1">
    <location>
        <begin position="413"/>
        <end position="427"/>
    </location>
</feature>
<feature type="compositionally biased region" description="Basic and acidic residues" evidence="1">
    <location>
        <begin position="202"/>
        <end position="229"/>
    </location>
</feature>
<feature type="compositionally biased region" description="Low complexity" evidence="1">
    <location>
        <begin position="304"/>
        <end position="321"/>
    </location>
</feature>
<keyword evidence="3" id="KW-1185">Reference proteome</keyword>
<proteinExistence type="predicted"/>
<name>A0A2C6KPD4_9APIC</name>
<dbReference type="GeneID" id="94430541"/>
<dbReference type="AlphaFoldDB" id="A0A2C6KPD4"/>
<feature type="region of interest" description="Disordered" evidence="1">
    <location>
        <begin position="154"/>
        <end position="242"/>
    </location>
</feature>
<dbReference type="VEuPathDB" id="ToxoDB:CSUI_007180"/>